<comment type="caution">
    <text evidence="1">The sequence shown here is derived from an EMBL/GenBank/DDBJ whole genome shotgun (WGS) entry which is preliminary data.</text>
</comment>
<protein>
    <submittedName>
        <fullName evidence="1">Uncharacterized protein</fullName>
    </submittedName>
</protein>
<name>A0AAV0QTC9_9ROSI</name>
<organism evidence="1 2">
    <name type="scientific">Linum tenue</name>
    <dbReference type="NCBI Taxonomy" id="586396"/>
    <lineage>
        <taxon>Eukaryota</taxon>
        <taxon>Viridiplantae</taxon>
        <taxon>Streptophyta</taxon>
        <taxon>Embryophyta</taxon>
        <taxon>Tracheophyta</taxon>
        <taxon>Spermatophyta</taxon>
        <taxon>Magnoliopsida</taxon>
        <taxon>eudicotyledons</taxon>
        <taxon>Gunneridae</taxon>
        <taxon>Pentapetalae</taxon>
        <taxon>rosids</taxon>
        <taxon>fabids</taxon>
        <taxon>Malpighiales</taxon>
        <taxon>Linaceae</taxon>
        <taxon>Linum</taxon>
    </lineage>
</organism>
<keyword evidence="2" id="KW-1185">Reference proteome</keyword>
<gene>
    <name evidence="1" type="ORF">LITE_LOCUS44371</name>
</gene>
<dbReference type="EMBL" id="CAMGYJ010000010">
    <property type="protein sequence ID" value="CAI0547458.1"/>
    <property type="molecule type" value="Genomic_DNA"/>
</dbReference>
<sequence>MLSLSHLTLLYTLLLISC</sequence>
<proteinExistence type="predicted"/>
<reference evidence="1" key="1">
    <citation type="submission" date="2022-08" db="EMBL/GenBank/DDBJ databases">
        <authorList>
            <person name="Gutierrez-Valencia J."/>
        </authorList>
    </citation>
    <scope>NUCLEOTIDE SEQUENCE</scope>
</reference>
<dbReference type="Proteomes" id="UP001154282">
    <property type="component" value="Unassembled WGS sequence"/>
</dbReference>
<evidence type="ECO:0000313" key="1">
    <source>
        <dbReference type="EMBL" id="CAI0547458.1"/>
    </source>
</evidence>
<accession>A0AAV0QTC9</accession>
<evidence type="ECO:0000313" key="2">
    <source>
        <dbReference type="Proteomes" id="UP001154282"/>
    </source>
</evidence>
<dbReference type="AlphaFoldDB" id="A0AAV0QTC9"/>